<proteinExistence type="predicted"/>
<sequence length="118" mass="12934">LMSHEDAFGYALLSKEDGGSELDGCILVGRCEKGHRFGPLYAKTESQALLLLHKTIGDLDEGNIIAEIFGSNEKGLKVLQKLVLSWAGMDYYRMWLGGGVPEEQQDIGKGRTAMFAIN</sequence>
<feature type="non-terminal residue" evidence="2">
    <location>
        <position position="1"/>
    </location>
</feature>
<evidence type="ECO:0000259" key="1">
    <source>
        <dbReference type="Pfam" id="PF18014"/>
    </source>
</evidence>
<name>A0A6G1JUV2_9PLEO</name>
<accession>A0A6G1JUV2</accession>
<evidence type="ECO:0000313" key="2">
    <source>
        <dbReference type="EMBL" id="KAF2704384.1"/>
    </source>
</evidence>
<dbReference type="EMBL" id="MU005782">
    <property type="protein sequence ID" value="KAF2704384.1"/>
    <property type="molecule type" value="Genomic_DNA"/>
</dbReference>
<protein>
    <recommendedName>
        <fullName evidence="1">YitH/HolE acetyltransferase (GNAT) domain-containing protein</fullName>
    </recommendedName>
</protein>
<dbReference type="Pfam" id="PF18014">
    <property type="entry name" value="Acetyltransf_18"/>
    <property type="match status" value="1"/>
</dbReference>
<keyword evidence="3" id="KW-1185">Reference proteome</keyword>
<organism evidence="2 3">
    <name type="scientific">Pleomassaria siparia CBS 279.74</name>
    <dbReference type="NCBI Taxonomy" id="1314801"/>
    <lineage>
        <taxon>Eukaryota</taxon>
        <taxon>Fungi</taxon>
        <taxon>Dikarya</taxon>
        <taxon>Ascomycota</taxon>
        <taxon>Pezizomycotina</taxon>
        <taxon>Dothideomycetes</taxon>
        <taxon>Pleosporomycetidae</taxon>
        <taxon>Pleosporales</taxon>
        <taxon>Pleomassariaceae</taxon>
        <taxon>Pleomassaria</taxon>
    </lineage>
</organism>
<evidence type="ECO:0000313" key="3">
    <source>
        <dbReference type="Proteomes" id="UP000799428"/>
    </source>
</evidence>
<reference evidence="2" key="1">
    <citation type="journal article" date="2020" name="Stud. Mycol.">
        <title>101 Dothideomycetes genomes: a test case for predicting lifestyles and emergence of pathogens.</title>
        <authorList>
            <person name="Haridas S."/>
            <person name="Albert R."/>
            <person name="Binder M."/>
            <person name="Bloem J."/>
            <person name="Labutti K."/>
            <person name="Salamov A."/>
            <person name="Andreopoulos B."/>
            <person name="Baker S."/>
            <person name="Barry K."/>
            <person name="Bills G."/>
            <person name="Bluhm B."/>
            <person name="Cannon C."/>
            <person name="Castanera R."/>
            <person name="Culley D."/>
            <person name="Daum C."/>
            <person name="Ezra D."/>
            <person name="Gonzalez J."/>
            <person name="Henrissat B."/>
            <person name="Kuo A."/>
            <person name="Liang C."/>
            <person name="Lipzen A."/>
            <person name="Lutzoni F."/>
            <person name="Magnuson J."/>
            <person name="Mondo S."/>
            <person name="Nolan M."/>
            <person name="Ohm R."/>
            <person name="Pangilinan J."/>
            <person name="Park H.-J."/>
            <person name="Ramirez L."/>
            <person name="Alfaro M."/>
            <person name="Sun H."/>
            <person name="Tritt A."/>
            <person name="Yoshinaga Y."/>
            <person name="Zwiers L.-H."/>
            <person name="Turgeon B."/>
            <person name="Goodwin S."/>
            <person name="Spatafora J."/>
            <person name="Crous P."/>
            <person name="Grigoriev I."/>
        </authorList>
    </citation>
    <scope>NUCLEOTIDE SEQUENCE</scope>
    <source>
        <strain evidence="2">CBS 279.74</strain>
    </source>
</reference>
<gene>
    <name evidence="2" type="ORF">K504DRAFT_389857</name>
</gene>
<dbReference type="AlphaFoldDB" id="A0A6G1JUV2"/>
<dbReference type="InterPro" id="IPR041496">
    <property type="entry name" value="YitH/HolE_GNAT"/>
</dbReference>
<dbReference type="OrthoDB" id="5771378at2759"/>
<dbReference type="Proteomes" id="UP000799428">
    <property type="component" value="Unassembled WGS sequence"/>
</dbReference>
<feature type="domain" description="YitH/HolE acetyltransferase (GNAT)" evidence="1">
    <location>
        <begin position="17"/>
        <end position="96"/>
    </location>
</feature>